<dbReference type="AlphaFoldDB" id="A0A9D2Q868"/>
<proteinExistence type="predicted"/>
<keyword evidence="1" id="KW-1133">Transmembrane helix</keyword>
<dbReference type="Proteomes" id="UP000823902">
    <property type="component" value="Unassembled WGS sequence"/>
</dbReference>
<name>A0A9D2Q868_9FIRM</name>
<keyword evidence="1" id="KW-0472">Membrane</keyword>
<gene>
    <name evidence="2" type="ORF">H9697_02235</name>
</gene>
<dbReference type="EMBL" id="DWVY01000008">
    <property type="protein sequence ID" value="HJC73759.1"/>
    <property type="molecule type" value="Genomic_DNA"/>
</dbReference>
<organism evidence="2 3">
    <name type="scientific">Candidatus Mediterraneibacter faecavium</name>
    <dbReference type="NCBI Taxonomy" id="2838668"/>
    <lineage>
        <taxon>Bacteria</taxon>
        <taxon>Bacillati</taxon>
        <taxon>Bacillota</taxon>
        <taxon>Clostridia</taxon>
        <taxon>Lachnospirales</taxon>
        <taxon>Lachnospiraceae</taxon>
        <taxon>Mediterraneibacter</taxon>
    </lineage>
</organism>
<comment type="caution">
    <text evidence="2">The sequence shown here is derived from an EMBL/GenBank/DDBJ whole genome shotgun (WGS) entry which is preliminary data.</text>
</comment>
<evidence type="ECO:0000256" key="1">
    <source>
        <dbReference type="SAM" id="Phobius"/>
    </source>
</evidence>
<evidence type="ECO:0000313" key="2">
    <source>
        <dbReference type="EMBL" id="HJC73759.1"/>
    </source>
</evidence>
<keyword evidence="1" id="KW-0812">Transmembrane</keyword>
<accession>A0A9D2Q868</accession>
<evidence type="ECO:0000313" key="3">
    <source>
        <dbReference type="Proteomes" id="UP000823902"/>
    </source>
</evidence>
<protein>
    <submittedName>
        <fullName evidence="2">Ribonuclease</fullName>
    </submittedName>
</protein>
<sequence>MIAIGVLAFLTSIITQVIKEMPGLKNIQTNAVALVIALILCPLAVVIMCIYLQIAIMWYYIVGSVIAAFIVYLVATGGWEKVAEMWARTKYNKTK</sequence>
<feature type="transmembrane region" description="Helical" evidence="1">
    <location>
        <begin position="58"/>
        <end position="79"/>
    </location>
</feature>
<reference evidence="2" key="2">
    <citation type="submission" date="2021-04" db="EMBL/GenBank/DDBJ databases">
        <authorList>
            <person name="Gilroy R."/>
        </authorList>
    </citation>
    <scope>NUCLEOTIDE SEQUENCE</scope>
    <source>
        <strain evidence="2">CHK196-7946</strain>
    </source>
</reference>
<reference evidence="2" key="1">
    <citation type="journal article" date="2021" name="PeerJ">
        <title>Extensive microbial diversity within the chicken gut microbiome revealed by metagenomics and culture.</title>
        <authorList>
            <person name="Gilroy R."/>
            <person name="Ravi A."/>
            <person name="Getino M."/>
            <person name="Pursley I."/>
            <person name="Horton D.L."/>
            <person name="Alikhan N.F."/>
            <person name="Baker D."/>
            <person name="Gharbi K."/>
            <person name="Hall N."/>
            <person name="Watson M."/>
            <person name="Adriaenssens E.M."/>
            <person name="Foster-Nyarko E."/>
            <person name="Jarju S."/>
            <person name="Secka A."/>
            <person name="Antonio M."/>
            <person name="Oren A."/>
            <person name="Chaudhuri R.R."/>
            <person name="La Ragione R."/>
            <person name="Hildebrand F."/>
            <person name="Pallen M.J."/>
        </authorList>
    </citation>
    <scope>NUCLEOTIDE SEQUENCE</scope>
    <source>
        <strain evidence="2">CHK196-7946</strain>
    </source>
</reference>
<feature type="transmembrane region" description="Helical" evidence="1">
    <location>
        <begin position="31"/>
        <end position="51"/>
    </location>
</feature>